<dbReference type="PROSITE" id="PS00211">
    <property type="entry name" value="ABC_TRANSPORTER_1"/>
    <property type="match status" value="2"/>
</dbReference>
<dbReference type="PANTHER" id="PTHR19229:SF36">
    <property type="entry name" value="ATP-BINDING CASSETTE SUB-FAMILY A MEMBER 2"/>
    <property type="match status" value="1"/>
</dbReference>
<evidence type="ECO:0000313" key="14">
    <source>
        <dbReference type="Proteomes" id="UP001209570"/>
    </source>
</evidence>
<keyword evidence="9 11" id="KW-0472">Membrane</keyword>
<feature type="transmembrane region" description="Helical" evidence="11">
    <location>
        <begin position="581"/>
        <end position="601"/>
    </location>
</feature>
<comment type="similarity">
    <text evidence="2">Belongs to the ABC transporter superfamily. ABCA family.</text>
</comment>
<feature type="compositionally biased region" description="Basic and acidic residues" evidence="10">
    <location>
        <begin position="1126"/>
        <end position="1137"/>
    </location>
</feature>
<dbReference type="InterPro" id="IPR003439">
    <property type="entry name" value="ABC_transporter-like_ATP-bd"/>
</dbReference>
<keyword evidence="4 11" id="KW-0812">Transmembrane</keyword>
<feature type="transmembrane region" description="Helical" evidence="11">
    <location>
        <begin position="1396"/>
        <end position="1421"/>
    </location>
</feature>
<gene>
    <name evidence="13" type="ORF">P43SY_008556</name>
</gene>
<dbReference type="Pfam" id="PF00005">
    <property type="entry name" value="ABC_tran"/>
    <property type="match status" value="2"/>
</dbReference>
<feature type="region of interest" description="Disordered" evidence="10">
    <location>
        <begin position="744"/>
        <end position="764"/>
    </location>
</feature>
<accession>A0AAD5Q9N5</accession>
<evidence type="ECO:0000259" key="12">
    <source>
        <dbReference type="PROSITE" id="PS50893"/>
    </source>
</evidence>
<dbReference type="GO" id="GO:0005319">
    <property type="term" value="F:lipid transporter activity"/>
    <property type="evidence" value="ECO:0007669"/>
    <property type="project" value="TreeGrafter"/>
</dbReference>
<dbReference type="PROSITE" id="PS50893">
    <property type="entry name" value="ABC_TRANSPORTER_2"/>
    <property type="match status" value="2"/>
</dbReference>
<dbReference type="Gene3D" id="3.40.50.300">
    <property type="entry name" value="P-loop containing nucleotide triphosphate hydrolases"/>
    <property type="match status" value="2"/>
</dbReference>
<dbReference type="GO" id="GO:0005524">
    <property type="term" value="F:ATP binding"/>
    <property type="evidence" value="ECO:0007669"/>
    <property type="project" value="UniProtKB-KW"/>
</dbReference>
<feature type="transmembrane region" description="Helical" evidence="11">
    <location>
        <begin position="1496"/>
        <end position="1514"/>
    </location>
</feature>
<keyword evidence="5" id="KW-0677">Repeat</keyword>
<dbReference type="InterPro" id="IPR003593">
    <property type="entry name" value="AAA+_ATPase"/>
</dbReference>
<feature type="domain" description="ABC transporter" evidence="12">
    <location>
        <begin position="1705"/>
        <end position="1938"/>
    </location>
</feature>
<keyword evidence="8 11" id="KW-1133">Transmembrane helix</keyword>
<dbReference type="PANTHER" id="PTHR19229">
    <property type="entry name" value="ATP-BINDING CASSETTE TRANSPORTER SUBFAMILY A ABCA"/>
    <property type="match status" value="1"/>
</dbReference>
<comment type="subcellular location">
    <subcellularLocation>
        <location evidence="1">Membrane</location>
        <topology evidence="1">Multi-pass membrane protein</topology>
    </subcellularLocation>
</comment>
<dbReference type="GO" id="GO:0016020">
    <property type="term" value="C:membrane"/>
    <property type="evidence" value="ECO:0007669"/>
    <property type="project" value="UniProtKB-SubCell"/>
</dbReference>
<feature type="domain" description="ABC transporter" evidence="12">
    <location>
        <begin position="789"/>
        <end position="1023"/>
    </location>
</feature>
<evidence type="ECO:0000256" key="3">
    <source>
        <dbReference type="ARBA" id="ARBA00022448"/>
    </source>
</evidence>
<dbReference type="InterPro" id="IPR027417">
    <property type="entry name" value="P-loop_NTPase"/>
</dbReference>
<dbReference type="Pfam" id="PF12698">
    <property type="entry name" value="ABC2_membrane_3"/>
    <property type="match status" value="2"/>
</dbReference>
<keyword evidence="7" id="KW-0067">ATP-binding</keyword>
<organism evidence="13 14">
    <name type="scientific">Pythium insidiosum</name>
    <name type="common">Pythiosis disease agent</name>
    <dbReference type="NCBI Taxonomy" id="114742"/>
    <lineage>
        <taxon>Eukaryota</taxon>
        <taxon>Sar</taxon>
        <taxon>Stramenopiles</taxon>
        <taxon>Oomycota</taxon>
        <taxon>Peronosporomycetes</taxon>
        <taxon>Pythiales</taxon>
        <taxon>Pythiaceae</taxon>
        <taxon>Pythium</taxon>
    </lineage>
</organism>
<feature type="transmembrane region" description="Helical" evidence="11">
    <location>
        <begin position="1442"/>
        <end position="1467"/>
    </location>
</feature>
<dbReference type="CDD" id="cd03263">
    <property type="entry name" value="ABC_subfamily_A"/>
    <property type="match status" value="2"/>
</dbReference>
<keyword evidence="14" id="KW-1185">Reference proteome</keyword>
<name>A0AAD5Q9N5_PYTIN</name>
<evidence type="ECO:0000256" key="6">
    <source>
        <dbReference type="ARBA" id="ARBA00022741"/>
    </source>
</evidence>
<evidence type="ECO:0000313" key="13">
    <source>
        <dbReference type="EMBL" id="KAJ0402315.1"/>
    </source>
</evidence>
<dbReference type="Proteomes" id="UP001209570">
    <property type="component" value="Unassembled WGS sequence"/>
</dbReference>
<dbReference type="SUPFAM" id="SSF52540">
    <property type="entry name" value="P-loop containing nucleoside triphosphate hydrolases"/>
    <property type="match status" value="2"/>
</dbReference>
<comment type="caution">
    <text evidence="13">The sequence shown here is derived from an EMBL/GenBank/DDBJ whole genome shotgun (WGS) entry which is preliminary data.</text>
</comment>
<dbReference type="GO" id="GO:0140359">
    <property type="term" value="F:ABC-type transporter activity"/>
    <property type="evidence" value="ECO:0007669"/>
    <property type="project" value="InterPro"/>
</dbReference>
<protein>
    <recommendedName>
        <fullName evidence="12">ABC transporter domain-containing protein</fullName>
    </recommendedName>
</protein>
<dbReference type="InterPro" id="IPR017871">
    <property type="entry name" value="ABC_transporter-like_CS"/>
</dbReference>
<dbReference type="InterPro" id="IPR013525">
    <property type="entry name" value="ABC2_TM"/>
</dbReference>
<dbReference type="SMART" id="SM00382">
    <property type="entry name" value="AAA"/>
    <property type="match status" value="2"/>
</dbReference>
<keyword evidence="3" id="KW-0813">Transport</keyword>
<evidence type="ECO:0000256" key="1">
    <source>
        <dbReference type="ARBA" id="ARBA00004141"/>
    </source>
</evidence>
<evidence type="ECO:0000256" key="5">
    <source>
        <dbReference type="ARBA" id="ARBA00022737"/>
    </source>
</evidence>
<keyword evidence="6" id="KW-0547">Nucleotide-binding</keyword>
<proteinExistence type="inferred from homology"/>
<evidence type="ECO:0000256" key="4">
    <source>
        <dbReference type="ARBA" id="ARBA00022692"/>
    </source>
</evidence>
<feature type="transmembrane region" description="Helical" evidence="11">
    <location>
        <begin position="613"/>
        <end position="630"/>
    </location>
</feature>
<dbReference type="EMBL" id="JAKCXM010000105">
    <property type="protein sequence ID" value="KAJ0402315.1"/>
    <property type="molecule type" value="Genomic_DNA"/>
</dbReference>
<feature type="transmembrane region" description="Helical" evidence="11">
    <location>
        <begin position="1526"/>
        <end position="1547"/>
    </location>
</feature>
<dbReference type="FunFam" id="3.40.50.300:FF:000298">
    <property type="entry name" value="ATP-binding cassette sub-family A member 12"/>
    <property type="match status" value="1"/>
</dbReference>
<evidence type="ECO:0000256" key="9">
    <source>
        <dbReference type="ARBA" id="ARBA00023136"/>
    </source>
</evidence>
<evidence type="ECO:0000256" key="8">
    <source>
        <dbReference type="ARBA" id="ARBA00022989"/>
    </source>
</evidence>
<dbReference type="FunFam" id="3.40.50.300:FF:000335">
    <property type="entry name" value="ATP binding cassette subfamily A member 5"/>
    <property type="match status" value="1"/>
</dbReference>
<feature type="region of interest" description="Disordered" evidence="10">
    <location>
        <begin position="1117"/>
        <end position="1145"/>
    </location>
</feature>
<dbReference type="GO" id="GO:0016887">
    <property type="term" value="F:ATP hydrolysis activity"/>
    <property type="evidence" value="ECO:0007669"/>
    <property type="project" value="InterPro"/>
</dbReference>
<feature type="transmembrane region" description="Helical" evidence="11">
    <location>
        <begin position="548"/>
        <end position="569"/>
    </location>
</feature>
<evidence type="ECO:0000256" key="7">
    <source>
        <dbReference type="ARBA" id="ARBA00022840"/>
    </source>
</evidence>
<feature type="transmembrane region" description="Helical" evidence="11">
    <location>
        <begin position="681"/>
        <end position="702"/>
    </location>
</feature>
<feature type="transmembrane region" description="Helical" evidence="11">
    <location>
        <begin position="1175"/>
        <end position="1201"/>
    </location>
</feature>
<dbReference type="InterPro" id="IPR026082">
    <property type="entry name" value="ABCA"/>
</dbReference>
<sequence length="2128" mass="236011">MARHGPSGASSSSSLTTPLLQRYADIMETKAAATVLPITNTRRNGRHLEGTRSVLGALLHKNWIVKKRHPLATVSELLNPLICILLFAALKTLEPDVDIPSGWSTEAANATAKGMGSTWNLYAKNDLFSDFNTSLQSAGLNVRNVSSTPTLNASAVASSSVALLSLTSGLKIPRFYFTETTMPGLMLNLALQALAEGDRIDELSETDLVSCFLQFALFGQTSLDPASPYRVPSACKGKVVPYKIAITPDTTYTRKYFAATMDAWYPRIPLVQPVLGISPLVMPAFEDSRLFFSNETELERYIASEDYGLNLEHPKVYAAIAFQEYPQRAQDIGDPRGHSMAFSLRFNSTFTDANFPNSVPRTIGRRFQLDKFLRAVKPRPTMTYATRGFMTLQTAVMRVLNCMPAWDAATETVDATKCQLAKSTMKPGVSSDARLLRQLEDDMIIGSILEALSTLREFISSTDSAPTSLRVFMDAIKSLAITVDGIPPNSKAALLRVMRQAPQGFHGAAIYMSPVEGFRYAGFYAKVLVKETRSRELMRILGVHERQILFTWFLTYLQLFLVASILQTIGAARLLFPNSNVPLLFAFFFSFALSSFGYGFLVSTLFNRARAGSFVGMGVFFMMFFVSFSFQESTSEHAKTASCLLSPVALAQGINIIAQVESIGIGLNTQNAYESIDGFRFISAIWMQLFDFVLYILIGWYLEKVTPKEYGVPEKWYFPVAPSYWRRVLRRRRPAIQELANAVAPGDSDDNEASGLMEGQRRDDMSGKGRAIEDVALELKQQERDSRAILIHRLRKEFDVPGGTKVAVKELSLALYEGQITCLLGHNGAGKTTLMSMLTGMTPPTSGDAVVRGYSIREDMSRIRESMGYCPQFSVVYPELTVEEHLVFYGRVKGLRDSTALRDEVRKKIEEVGLTEKRHVQAHALSGGMKRKLSLAISFLGDSRVVFLDEPTSGMDPYSRRSTWELIQSNKQGRVLILTTHFMDEADILGDRIAIMAEGEIRCVGSSLFLKNRFGVGYRLSFVLRQDQKSGNALGSRRDIETRFVALLRRHVSQARLATDIGTELTFQLPFETSAQFPALFEELDARRDELGVESYAISVTTLEEIFLKVAESRLQPTDHPSTKLTPRDVEPKHPDQDGTVASSTPTHSLLGWFALQMRALLLKRLLCAKRDKSMLFYSTVLPIIVLFAGLSALKLSLFILNDPKVDLRPDGQFALGKETPIPFACVVAGGGVADDWCSTLMHRDMLSGGVPSSLPVEAVVYGGSSTPSVFNLPYTDPPISPNDTTGYCLRFGELAFERGYGRDASTMAPLRDPPVDGQYGGFVVQATGADQVLSYNIMVNSSSIHGAPTYKALVDEAIHRFLVSSNGAVDQQPRIRVATHPFPLSFKTRSIFGSFLSLPAVLFVLIAFTFIPASMMPFLVKEKQRDHNARHQQVLSGVSLFAYWLANFIFDLLVYLVPMVVAILLLRSYGITSSLSSRGNESKTCLGCTQHVPEAVIALFVLFGTAIAPWTYLMSHLMHDAGACLLYTVMLNFLFGLVLLLTSYSLDSLESTRAMNEVLVFLWRCSPLFSLSNGLLRVIITDIQALFGFSSEPRSAFSTEVAGNEIWYLAVEGPLFFVLAWIVDMLRTGELTICGHDVRHLLEQLRQRWRALMKPQGRLHAEEASTQGGRDAAELIDEDVKAERDRVLAQDAAYQDGARKEDIVRLLRLGKMYPNGKRALSQLTFGLQRGECFGFLGINGAGKTTTMKILTGDLFPTEGTAQLNGHDILQQRALVRQSIGYCPQFDALLELMTVREHLEFYGRLKGFEGAALRRQVRRLLTQFQLDVFETKLAGSLSGGNKRKLSVAIAMVGDPALLFLDEPSTGMDPFSRRFMWDIILEVSVQSRQSTIMLTTHSMEECEALCNRAGIMVGGRLRCFGSIPHLKARFGDGFLLECKLETADDDAIDALLHELCAVRGVALDASRCLREQQLPAACEALGAPARSAWVLRPLQHPTGAALHEQLQRRGGVLDARAFGAWWILEDRMARLTAFLETHFGRDAVSMLERQLDFARFKVLPPGDAPTLSLARTFRLVEDARRELRVKEYSISQTSLEQIFNAFARQQDEERGVAKAFWSSSTGISTPSSP</sequence>
<reference evidence="13" key="1">
    <citation type="submission" date="2021-12" db="EMBL/GenBank/DDBJ databases">
        <title>Prjna785345.</title>
        <authorList>
            <person name="Rujirawat T."/>
            <person name="Krajaejun T."/>
        </authorList>
    </citation>
    <scope>NUCLEOTIDE SEQUENCE</scope>
    <source>
        <strain evidence="13">Pi057C3</strain>
    </source>
</reference>
<evidence type="ECO:0000256" key="10">
    <source>
        <dbReference type="SAM" id="MobiDB-lite"/>
    </source>
</evidence>
<evidence type="ECO:0000256" key="11">
    <source>
        <dbReference type="SAM" id="Phobius"/>
    </source>
</evidence>
<evidence type="ECO:0000256" key="2">
    <source>
        <dbReference type="ARBA" id="ARBA00008869"/>
    </source>
</evidence>